<feature type="compositionally biased region" description="Basic and acidic residues" evidence="5">
    <location>
        <begin position="279"/>
        <end position="288"/>
    </location>
</feature>
<keyword evidence="2 4" id="KW-0863">Zinc-finger</keyword>
<gene>
    <name evidence="7" type="ORF">Tco_0727869</name>
</gene>
<feature type="compositionally biased region" description="Gly residues" evidence="5">
    <location>
        <begin position="237"/>
        <end position="274"/>
    </location>
</feature>
<feature type="domain" description="SWIM-type" evidence="6">
    <location>
        <begin position="106"/>
        <end position="138"/>
    </location>
</feature>
<comment type="caution">
    <text evidence="7">The sequence shown here is derived from an EMBL/GenBank/DDBJ whole genome shotgun (WGS) entry which is preliminary data.</text>
</comment>
<organism evidence="7 8">
    <name type="scientific">Tanacetum coccineum</name>
    <dbReference type="NCBI Taxonomy" id="301880"/>
    <lineage>
        <taxon>Eukaryota</taxon>
        <taxon>Viridiplantae</taxon>
        <taxon>Streptophyta</taxon>
        <taxon>Embryophyta</taxon>
        <taxon>Tracheophyta</taxon>
        <taxon>Spermatophyta</taxon>
        <taxon>Magnoliopsida</taxon>
        <taxon>eudicotyledons</taxon>
        <taxon>Gunneridae</taxon>
        <taxon>Pentapetalae</taxon>
        <taxon>asterids</taxon>
        <taxon>campanulids</taxon>
        <taxon>Asterales</taxon>
        <taxon>Asteraceae</taxon>
        <taxon>Asteroideae</taxon>
        <taxon>Anthemideae</taxon>
        <taxon>Anthemidinae</taxon>
        <taxon>Tanacetum</taxon>
    </lineage>
</organism>
<feature type="region of interest" description="Disordered" evidence="5">
    <location>
        <begin position="172"/>
        <end position="195"/>
    </location>
</feature>
<evidence type="ECO:0000256" key="2">
    <source>
        <dbReference type="ARBA" id="ARBA00022771"/>
    </source>
</evidence>
<sequence length="349" mass="39313">MAATIIRFREAGAWSEENRLGKSKEASRLVGDFKEMNPIRHRKYTRHVHANFKKKYSGLQLQRLFWGAASSTVEELFYAKMDDLKNWYVFLSAYEDMEVRCGDQAYAVNLSSRTCSCRLWQLSGVPYIHAVAGYMHLNRDPDEGVHFSYSQDVWARTYQHFIRTVPGTNLWKRTNNRPPLPPIVRKMPGRPRKKRVKAAVENNSQVTRLGKKIRCFNCRRREPNVQYASARGRGRGSRGGGRGQMGAKSGGKGPMGAESGGKGQMGAESGGRGPMGAESDGKGGRVVELEDEVAGGMWKDERGGGRGSTSGLKLMDEDDIRQSMEDEYMQGLLDEQEDLRKKQEKEHQI</sequence>
<keyword evidence="1" id="KW-0479">Metal-binding</keyword>
<evidence type="ECO:0000256" key="5">
    <source>
        <dbReference type="SAM" id="MobiDB-lite"/>
    </source>
</evidence>
<accession>A0ABQ4YML2</accession>
<reference evidence="7" key="1">
    <citation type="journal article" date="2022" name="Int. J. Mol. Sci.">
        <title>Draft Genome of Tanacetum Coccineum: Genomic Comparison of Closely Related Tanacetum-Family Plants.</title>
        <authorList>
            <person name="Yamashiro T."/>
            <person name="Shiraishi A."/>
            <person name="Nakayama K."/>
            <person name="Satake H."/>
        </authorList>
    </citation>
    <scope>NUCLEOTIDE SEQUENCE</scope>
</reference>
<evidence type="ECO:0000313" key="7">
    <source>
        <dbReference type="EMBL" id="GJS77988.1"/>
    </source>
</evidence>
<protein>
    <submittedName>
        <fullName evidence="7">Zinc finger, PMZ-type containing protein</fullName>
    </submittedName>
</protein>
<dbReference type="EMBL" id="BQNB010010490">
    <property type="protein sequence ID" value="GJS77988.1"/>
    <property type="molecule type" value="Genomic_DNA"/>
</dbReference>
<feature type="region of interest" description="Disordered" evidence="5">
    <location>
        <begin position="229"/>
        <end position="321"/>
    </location>
</feature>
<evidence type="ECO:0000256" key="1">
    <source>
        <dbReference type="ARBA" id="ARBA00022723"/>
    </source>
</evidence>
<evidence type="ECO:0000259" key="6">
    <source>
        <dbReference type="PROSITE" id="PS50966"/>
    </source>
</evidence>
<dbReference type="PANTHER" id="PTHR31973:SF187">
    <property type="entry name" value="MUTATOR TRANSPOSASE MUDRA PROTEIN"/>
    <property type="match status" value="1"/>
</dbReference>
<keyword evidence="8" id="KW-1185">Reference proteome</keyword>
<evidence type="ECO:0000256" key="4">
    <source>
        <dbReference type="PROSITE-ProRule" id="PRU00325"/>
    </source>
</evidence>
<reference evidence="7" key="2">
    <citation type="submission" date="2022-01" db="EMBL/GenBank/DDBJ databases">
        <authorList>
            <person name="Yamashiro T."/>
            <person name="Shiraishi A."/>
            <person name="Satake H."/>
            <person name="Nakayama K."/>
        </authorList>
    </citation>
    <scope>NUCLEOTIDE SEQUENCE</scope>
</reference>
<dbReference type="InterPro" id="IPR007527">
    <property type="entry name" value="Znf_SWIM"/>
</dbReference>
<dbReference type="InterPro" id="IPR006564">
    <property type="entry name" value="Znf_PMZ"/>
</dbReference>
<evidence type="ECO:0000256" key="3">
    <source>
        <dbReference type="ARBA" id="ARBA00022833"/>
    </source>
</evidence>
<evidence type="ECO:0000313" key="8">
    <source>
        <dbReference type="Proteomes" id="UP001151760"/>
    </source>
</evidence>
<keyword evidence="3" id="KW-0862">Zinc</keyword>
<proteinExistence type="predicted"/>
<dbReference type="PANTHER" id="PTHR31973">
    <property type="entry name" value="POLYPROTEIN, PUTATIVE-RELATED"/>
    <property type="match status" value="1"/>
</dbReference>
<dbReference type="Proteomes" id="UP001151760">
    <property type="component" value="Unassembled WGS sequence"/>
</dbReference>
<dbReference type="PROSITE" id="PS50966">
    <property type="entry name" value="ZF_SWIM"/>
    <property type="match status" value="1"/>
</dbReference>
<name>A0ABQ4YML2_9ASTR</name>
<dbReference type="SMART" id="SM00575">
    <property type="entry name" value="ZnF_PMZ"/>
    <property type="match status" value="1"/>
</dbReference>